<feature type="domain" description="Calx-beta" evidence="6">
    <location>
        <begin position="318"/>
        <end position="418"/>
    </location>
</feature>
<evidence type="ECO:0000256" key="5">
    <source>
        <dbReference type="SAM" id="SignalP"/>
    </source>
</evidence>
<dbReference type="SMART" id="SM00237">
    <property type="entry name" value="Calx_beta"/>
    <property type="match status" value="5"/>
</dbReference>
<feature type="domain" description="Calx-beta" evidence="6">
    <location>
        <begin position="546"/>
        <end position="648"/>
    </location>
</feature>
<dbReference type="Gene3D" id="2.60.40.2030">
    <property type="match status" value="5"/>
</dbReference>
<dbReference type="SUPFAM" id="SSF141072">
    <property type="entry name" value="CalX-like"/>
    <property type="match status" value="5"/>
</dbReference>
<evidence type="ECO:0000313" key="8">
    <source>
        <dbReference type="Proteomes" id="UP000254771"/>
    </source>
</evidence>
<dbReference type="Proteomes" id="UP000254771">
    <property type="component" value="Unassembled WGS sequence"/>
</dbReference>
<feature type="domain" description="Calx-beta" evidence="6">
    <location>
        <begin position="199"/>
        <end position="301"/>
    </location>
</feature>
<keyword evidence="3" id="KW-0106">Calcium</keyword>
<dbReference type="GO" id="GO:0030001">
    <property type="term" value="P:metal ion transport"/>
    <property type="evidence" value="ECO:0007669"/>
    <property type="project" value="TreeGrafter"/>
</dbReference>
<keyword evidence="4" id="KW-0406">Ion transport</keyword>
<gene>
    <name evidence="7" type="ORF">DIZ78_09685</name>
</gene>
<feature type="domain" description="Calx-beta" evidence="6">
    <location>
        <begin position="431"/>
        <end position="533"/>
    </location>
</feature>
<keyword evidence="8" id="KW-1185">Reference proteome</keyword>
<accession>A0A370DLR1</accession>
<sequence>MIVIGQRIIFTLLGAALLLGASNARAAVTTYTDEAAYLAALASLGYEVANEGFDSPDWLATETFPVLSLTTNGLTWAESNGTTNTYLMTTTSGLDGSALRTLNSTATGHTDPDGFYLKTDTATTLNNLHGFGAWYKGSQNGSKVTFTTNGGGVGFTGEEATVLTTWKFLGFIDDAGFTTLDVRVIDDPANTDIRLIFADTASIGAPVGTFPAGTLDLSASNYAVNENDGTVNVTVNRTVGGFGAITVDYATSNGTATSGNDYQAINSALTLAENEYSKVITINLLDDLVYEGSESFTINLSNPGGGATLGTTTTASIDIADNEPPPNPGTLALSTATESVAENAVGGITLTVSRTGGSFGTVTVDYATADGSALQPGDYTAASGTLTFLDGELSKTIPLTLTNDTVWEPSEDFTVTLSNVVDATLGAQTSTTVTITDDDPRSAGALALSTATETVAENAAGGITLTVSRTGGSDGTVTVDYATADGSALQPGDYTQATGTLTFLDGELSKTIPLTLTNDTVWEPSEDFTVTLSNVVDATLGAQASTTVTITDDDPRSAGALALSTATESVAENAAGGITLTVSRTGGSDGTVTVDYATADGSALQPGDYTQATGTLTFLDGELSKTIPLTLTNDTVWEPSEDFTVTLSNVVDATLGAQTSTTVTITDDDPRSAGALALSTATESVAENAAGGITLTVSRTGGSDGPVSVDYATANGTAASPGDYTAASGTLPFSMVN</sequence>
<dbReference type="GO" id="GO:0016020">
    <property type="term" value="C:membrane"/>
    <property type="evidence" value="ECO:0007669"/>
    <property type="project" value="InterPro"/>
</dbReference>
<dbReference type="GO" id="GO:0007154">
    <property type="term" value="P:cell communication"/>
    <property type="evidence" value="ECO:0007669"/>
    <property type="project" value="InterPro"/>
</dbReference>
<dbReference type="PANTHER" id="PTHR11878:SF65">
    <property type="entry name" value="NA_CA-EXCHANGE PROTEIN, ISOFORM G"/>
    <property type="match status" value="1"/>
</dbReference>
<feature type="signal peptide" evidence="5">
    <location>
        <begin position="1"/>
        <end position="26"/>
    </location>
</feature>
<dbReference type="PANTHER" id="PTHR11878">
    <property type="entry name" value="SODIUM/CALCIUM EXCHANGER"/>
    <property type="match status" value="1"/>
</dbReference>
<evidence type="ECO:0000256" key="1">
    <source>
        <dbReference type="ARBA" id="ARBA00022729"/>
    </source>
</evidence>
<name>A0A370DLR1_9GAMM</name>
<feature type="chain" id="PRO_5016802041" description="Calx-beta domain-containing protein" evidence="5">
    <location>
        <begin position="27"/>
        <end position="737"/>
    </location>
</feature>
<organism evidence="7 8">
    <name type="scientific">endosymbiont of Escarpia spicata</name>
    <dbReference type="NCBI Taxonomy" id="2200908"/>
    <lineage>
        <taxon>Bacteria</taxon>
        <taxon>Pseudomonadati</taxon>
        <taxon>Pseudomonadota</taxon>
        <taxon>Gammaproteobacteria</taxon>
        <taxon>sulfur-oxidizing symbionts</taxon>
    </lineage>
</organism>
<keyword evidence="1 5" id="KW-0732">Signal</keyword>
<keyword evidence="4" id="KW-0813">Transport</keyword>
<feature type="domain" description="Calx-beta" evidence="6">
    <location>
        <begin position="661"/>
        <end position="737"/>
    </location>
</feature>
<proteinExistence type="predicted"/>
<protein>
    <recommendedName>
        <fullName evidence="6">Calx-beta domain-containing protein</fullName>
    </recommendedName>
</protein>
<evidence type="ECO:0000259" key="6">
    <source>
        <dbReference type="SMART" id="SM00237"/>
    </source>
</evidence>
<dbReference type="InterPro" id="IPR051171">
    <property type="entry name" value="CaCA"/>
</dbReference>
<dbReference type="InterPro" id="IPR038081">
    <property type="entry name" value="CalX-like_sf"/>
</dbReference>
<dbReference type="EMBL" id="QFXE01000011">
    <property type="protein sequence ID" value="RDH85849.1"/>
    <property type="molecule type" value="Genomic_DNA"/>
</dbReference>
<dbReference type="InterPro" id="IPR003644">
    <property type="entry name" value="Calx_beta"/>
</dbReference>
<evidence type="ECO:0000313" key="7">
    <source>
        <dbReference type="EMBL" id="RDH85849.1"/>
    </source>
</evidence>
<evidence type="ECO:0000256" key="4">
    <source>
        <dbReference type="ARBA" id="ARBA00023065"/>
    </source>
</evidence>
<reference evidence="7 8" key="1">
    <citation type="journal article" date="2018" name="ISME J.">
        <title>Endosymbiont genomes yield clues of tubeworm success.</title>
        <authorList>
            <person name="Li Y."/>
            <person name="Liles M.R."/>
            <person name="Halanych K.M."/>
        </authorList>
    </citation>
    <scope>NUCLEOTIDE SEQUENCE [LARGE SCALE GENOMIC DNA]</scope>
    <source>
        <strain evidence="7">A1462</strain>
    </source>
</reference>
<dbReference type="AlphaFoldDB" id="A0A370DLR1"/>
<keyword evidence="2" id="KW-0677">Repeat</keyword>
<evidence type="ECO:0000256" key="2">
    <source>
        <dbReference type="ARBA" id="ARBA00022737"/>
    </source>
</evidence>
<comment type="caution">
    <text evidence="7">The sequence shown here is derived from an EMBL/GenBank/DDBJ whole genome shotgun (WGS) entry which is preliminary data.</text>
</comment>
<dbReference type="Pfam" id="PF03160">
    <property type="entry name" value="Calx-beta"/>
    <property type="match status" value="5"/>
</dbReference>
<evidence type="ECO:0000256" key="3">
    <source>
        <dbReference type="ARBA" id="ARBA00022837"/>
    </source>
</evidence>